<keyword evidence="2" id="KW-1133">Transmembrane helix</keyword>
<keyword evidence="2" id="KW-0472">Membrane</keyword>
<evidence type="ECO:0000313" key="4">
    <source>
        <dbReference type="Proteomes" id="UP001156882"/>
    </source>
</evidence>
<dbReference type="InterPro" id="IPR003425">
    <property type="entry name" value="CCB3/YggT"/>
</dbReference>
<dbReference type="PANTHER" id="PTHR33219:SF14">
    <property type="entry name" value="PROTEIN COFACTOR ASSEMBLY OF COMPLEX C SUBUNIT B CCB3, CHLOROPLASTIC-RELATED"/>
    <property type="match status" value="1"/>
</dbReference>
<accession>A0ABQ6CNW0</accession>
<feature type="transmembrane region" description="Helical" evidence="2">
    <location>
        <begin position="71"/>
        <end position="92"/>
    </location>
</feature>
<name>A0ABQ6CNW0_9HYPH</name>
<comment type="caution">
    <text evidence="3">The sequence shown here is derived from an EMBL/GenBank/DDBJ whole genome shotgun (WGS) entry which is preliminary data.</text>
</comment>
<comment type="similarity">
    <text evidence="1">Belongs to the YggT family.</text>
</comment>
<keyword evidence="4" id="KW-1185">Reference proteome</keyword>
<dbReference type="Proteomes" id="UP001156882">
    <property type="component" value="Unassembled WGS sequence"/>
</dbReference>
<reference evidence="4" key="1">
    <citation type="journal article" date="2019" name="Int. J. Syst. Evol. Microbiol.">
        <title>The Global Catalogue of Microorganisms (GCM) 10K type strain sequencing project: providing services to taxonomists for standard genome sequencing and annotation.</title>
        <authorList>
            <consortium name="The Broad Institute Genomics Platform"/>
            <consortium name="The Broad Institute Genome Sequencing Center for Infectious Disease"/>
            <person name="Wu L."/>
            <person name="Ma J."/>
        </authorList>
    </citation>
    <scope>NUCLEOTIDE SEQUENCE [LARGE SCALE GENOMIC DNA]</scope>
    <source>
        <strain evidence="4">NBRC 101365</strain>
    </source>
</reference>
<feature type="transmembrane region" description="Helical" evidence="2">
    <location>
        <begin position="6"/>
        <end position="30"/>
    </location>
</feature>
<dbReference type="Pfam" id="PF02325">
    <property type="entry name" value="CCB3_YggT"/>
    <property type="match status" value="1"/>
</dbReference>
<keyword evidence="2" id="KW-0812">Transmembrane</keyword>
<dbReference type="RefSeq" id="WP_284314832.1">
    <property type="nucleotide sequence ID" value="NZ_BSPC01000054.1"/>
</dbReference>
<evidence type="ECO:0000256" key="2">
    <source>
        <dbReference type="SAM" id="Phobius"/>
    </source>
</evidence>
<sequence length="96" mass="11055">MQPIFIIIVYLLQIYAFILLASIVFSWLVAFNIVSRRNPMVASVGDVLYRLTEPVLAPIRRRLPDFGNLDLSPIVVFLVIWLLQMEIVQYVIPNVP</sequence>
<organism evidence="3 4">
    <name type="scientific">Labrys miyagiensis</name>
    <dbReference type="NCBI Taxonomy" id="346912"/>
    <lineage>
        <taxon>Bacteria</taxon>
        <taxon>Pseudomonadati</taxon>
        <taxon>Pseudomonadota</taxon>
        <taxon>Alphaproteobacteria</taxon>
        <taxon>Hyphomicrobiales</taxon>
        <taxon>Xanthobacteraceae</taxon>
        <taxon>Labrys</taxon>
    </lineage>
</organism>
<proteinExistence type="inferred from homology"/>
<gene>
    <name evidence="3" type="ORF">GCM10007874_48510</name>
</gene>
<protein>
    <submittedName>
        <fullName evidence="3">YggT family protein</fullName>
    </submittedName>
</protein>
<dbReference type="PANTHER" id="PTHR33219">
    <property type="entry name" value="YLMG HOMOLOG PROTEIN 2, CHLOROPLASTIC"/>
    <property type="match status" value="1"/>
</dbReference>
<evidence type="ECO:0000313" key="3">
    <source>
        <dbReference type="EMBL" id="GLS21834.1"/>
    </source>
</evidence>
<evidence type="ECO:0000256" key="1">
    <source>
        <dbReference type="ARBA" id="ARBA00010894"/>
    </source>
</evidence>
<dbReference type="EMBL" id="BSPC01000054">
    <property type="protein sequence ID" value="GLS21834.1"/>
    <property type="molecule type" value="Genomic_DNA"/>
</dbReference>